<organism evidence="1 2">
    <name type="scientific">Streptococcus caledonicus</name>
    <dbReference type="NCBI Taxonomy" id="2614158"/>
    <lineage>
        <taxon>Bacteria</taxon>
        <taxon>Bacillati</taxon>
        <taxon>Bacillota</taxon>
        <taxon>Bacilli</taxon>
        <taxon>Lactobacillales</taxon>
        <taxon>Streptococcaceae</taxon>
        <taxon>Streptococcus</taxon>
    </lineage>
</organism>
<proteinExistence type="predicted"/>
<gene>
    <name evidence="1" type="ORF">ACFPQ3_10855</name>
</gene>
<reference evidence="2" key="1">
    <citation type="journal article" date="2019" name="Int. J. Syst. Evol. Microbiol.">
        <title>The Global Catalogue of Microorganisms (GCM) 10K type strain sequencing project: providing services to taxonomists for standard genome sequencing and annotation.</title>
        <authorList>
            <consortium name="The Broad Institute Genomics Platform"/>
            <consortium name="The Broad Institute Genome Sequencing Center for Infectious Disease"/>
            <person name="Wu L."/>
            <person name="Ma J."/>
        </authorList>
    </citation>
    <scope>NUCLEOTIDE SEQUENCE [LARGE SCALE GENOMIC DNA]</scope>
    <source>
        <strain evidence="2">DT43</strain>
    </source>
</reference>
<evidence type="ECO:0008006" key="3">
    <source>
        <dbReference type="Google" id="ProtNLM"/>
    </source>
</evidence>
<evidence type="ECO:0000313" key="2">
    <source>
        <dbReference type="Proteomes" id="UP001596110"/>
    </source>
</evidence>
<comment type="caution">
    <text evidence="1">The sequence shown here is derived from an EMBL/GenBank/DDBJ whole genome shotgun (WGS) entry which is preliminary data.</text>
</comment>
<dbReference type="Proteomes" id="UP001596110">
    <property type="component" value="Unassembled WGS sequence"/>
</dbReference>
<protein>
    <recommendedName>
        <fullName evidence="3">Phage protein</fullName>
    </recommendedName>
</protein>
<evidence type="ECO:0000313" key="1">
    <source>
        <dbReference type="EMBL" id="MFC5632025.1"/>
    </source>
</evidence>
<name>A0ABW0UEL4_9STRE</name>
<dbReference type="EMBL" id="JBHSOJ010000032">
    <property type="protein sequence ID" value="MFC5632025.1"/>
    <property type="molecule type" value="Genomic_DNA"/>
</dbReference>
<keyword evidence="2" id="KW-1185">Reference proteome</keyword>
<sequence length="101" mass="12085">MNELQFEETILKLNEVVYQLEQHYKRKQSGVDDLITDFYNQVNPFLNNFNHLEIVKEYTTFQNKSVEQITEAIELSDYEFFSYIIKKMVGLTHEVLELVTN</sequence>
<dbReference type="RefSeq" id="WP_156806334.1">
    <property type="nucleotide sequence ID" value="NZ_JBHSOJ010000032.1"/>
</dbReference>
<accession>A0ABW0UEL4</accession>